<keyword evidence="6 11" id="KW-0548">Nucleotidyltransferase</keyword>
<gene>
    <name evidence="11 13" type="primary">nadD</name>
    <name evidence="13" type="ORF">NITGR_260012</name>
</gene>
<dbReference type="FunCoup" id="M1YX21">
    <property type="interactions" value="294"/>
</dbReference>
<evidence type="ECO:0000313" key="14">
    <source>
        <dbReference type="Proteomes" id="UP000011704"/>
    </source>
</evidence>
<keyword evidence="5 11" id="KW-0808">Transferase</keyword>
<dbReference type="NCBIfam" id="TIGR00482">
    <property type="entry name" value="nicotinate (nicotinamide) nucleotide adenylyltransferase"/>
    <property type="match status" value="1"/>
</dbReference>
<dbReference type="EMBL" id="CAQJ01000029">
    <property type="protein sequence ID" value="CCQ90207.1"/>
    <property type="molecule type" value="Genomic_DNA"/>
</dbReference>
<keyword evidence="4 11" id="KW-0662">Pyridine nucleotide biosynthesis</keyword>
<organism evidence="13 14">
    <name type="scientific">Nitrospina gracilis (strain 3/211)</name>
    <dbReference type="NCBI Taxonomy" id="1266370"/>
    <lineage>
        <taxon>Bacteria</taxon>
        <taxon>Pseudomonadati</taxon>
        <taxon>Nitrospinota/Tectimicrobiota group</taxon>
        <taxon>Nitrospinota</taxon>
        <taxon>Nitrospinia</taxon>
        <taxon>Nitrospinales</taxon>
        <taxon>Nitrospinaceae</taxon>
        <taxon>Nitrospina</taxon>
    </lineage>
</organism>
<keyword evidence="8 11" id="KW-0067">ATP-binding</keyword>
<reference evidence="13 14" key="1">
    <citation type="journal article" date="2013" name="Front. Microbiol.">
        <title>The genome of Nitrospina gracilis illuminates the metabolism and evolution of the major marine nitrite oxidizer.</title>
        <authorList>
            <person name="Luecker S."/>
            <person name="Nowka B."/>
            <person name="Rattei T."/>
            <person name="Spieck E."/>
            <person name="and Daims H."/>
        </authorList>
    </citation>
    <scope>NUCLEOTIDE SEQUENCE [LARGE SCALE GENOMIC DNA]</scope>
    <source>
        <strain evidence="13 14">3/211</strain>
    </source>
</reference>
<dbReference type="Gene3D" id="3.40.50.620">
    <property type="entry name" value="HUPs"/>
    <property type="match status" value="1"/>
</dbReference>
<evidence type="ECO:0000313" key="13">
    <source>
        <dbReference type="EMBL" id="CCQ90207.1"/>
    </source>
</evidence>
<dbReference type="GO" id="GO:0004515">
    <property type="term" value="F:nicotinate-nucleotide adenylyltransferase activity"/>
    <property type="evidence" value="ECO:0007669"/>
    <property type="project" value="UniProtKB-UniRule"/>
</dbReference>
<dbReference type="InterPro" id="IPR005248">
    <property type="entry name" value="NadD/NMNAT"/>
</dbReference>
<dbReference type="HAMAP" id="MF_00244">
    <property type="entry name" value="NaMN_adenylyltr"/>
    <property type="match status" value="1"/>
</dbReference>
<comment type="caution">
    <text evidence="13">The sequence shown here is derived from an EMBL/GenBank/DDBJ whole genome shotgun (WGS) entry which is preliminary data.</text>
</comment>
<dbReference type="UniPathway" id="UPA00253">
    <property type="reaction ID" value="UER00332"/>
</dbReference>
<evidence type="ECO:0000256" key="11">
    <source>
        <dbReference type="HAMAP-Rule" id="MF_00244"/>
    </source>
</evidence>
<dbReference type="PANTHER" id="PTHR39321">
    <property type="entry name" value="NICOTINATE-NUCLEOTIDE ADENYLYLTRANSFERASE-RELATED"/>
    <property type="match status" value="1"/>
</dbReference>
<dbReference type="GO" id="GO:0009435">
    <property type="term" value="P:NAD+ biosynthetic process"/>
    <property type="evidence" value="ECO:0007669"/>
    <property type="project" value="UniProtKB-UniRule"/>
</dbReference>
<dbReference type="NCBIfam" id="TIGR00125">
    <property type="entry name" value="cyt_tran_rel"/>
    <property type="match status" value="1"/>
</dbReference>
<dbReference type="OrthoDB" id="5295945at2"/>
<dbReference type="RefSeq" id="WP_005007502.1">
    <property type="nucleotide sequence ID" value="NZ_HG422173.1"/>
</dbReference>
<evidence type="ECO:0000256" key="7">
    <source>
        <dbReference type="ARBA" id="ARBA00022741"/>
    </source>
</evidence>
<dbReference type="InterPro" id="IPR004821">
    <property type="entry name" value="Cyt_trans-like"/>
</dbReference>
<evidence type="ECO:0000256" key="8">
    <source>
        <dbReference type="ARBA" id="ARBA00022840"/>
    </source>
</evidence>
<dbReference type="EC" id="2.7.7.18" evidence="11"/>
<dbReference type="AlphaFoldDB" id="M1YX21"/>
<dbReference type="InParanoid" id="M1YX21"/>
<evidence type="ECO:0000256" key="4">
    <source>
        <dbReference type="ARBA" id="ARBA00022642"/>
    </source>
</evidence>
<dbReference type="STRING" id="1266370.NITGR_260012"/>
<evidence type="ECO:0000256" key="2">
    <source>
        <dbReference type="ARBA" id="ARBA00005019"/>
    </source>
</evidence>
<comment type="function">
    <text evidence="1 11">Catalyzes the reversible adenylation of nicotinate mononucleotide (NaMN) to nicotinic acid adenine dinucleotide (NaAD).</text>
</comment>
<dbReference type="Pfam" id="PF01467">
    <property type="entry name" value="CTP_transf_like"/>
    <property type="match status" value="1"/>
</dbReference>
<keyword evidence="7 11" id="KW-0547">Nucleotide-binding</keyword>
<accession>M1YX21</accession>
<evidence type="ECO:0000256" key="10">
    <source>
        <dbReference type="ARBA" id="ARBA00048721"/>
    </source>
</evidence>
<dbReference type="InterPro" id="IPR014729">
    <property type="entry name" value="Rossmann-like_a/b/a_fold"/>
</dbReference>
<dbReference type="NCBIfam" id="NF000840">
    <property type="entry name" value="PRK00071.1-3"/>
    <property type="match status" value="1"/>
</dbReference>
<comment type="similarity">
    <text evidence="3 11">Belongs to the NadD family.</text>
</comment>
<proteinExistence type="inferred from homology"/>
<evidence type="ECO:0000256" key="3">
    <source>
        <dbReference type="ARBA" id="ARBA00009014"/>
    </source>
</evidence>
<comment type="pathway">
    <text evidence="2 11">Cofactor biosynthesis; NAD(+) biosynthesis; deamido-NAD(+) from nicotinate D-ribonucleotide: step 1/1.</text>
</comment>
<name>M1YX21_NITG3</name>
<dbReference type="SUPFAM" id="SSF52374">
    <property type="entry name" value="Nucleotidylyl transferase"/>
    <property type="match status" value="1"/>
</dbReference>
<evidence type="ECO:0000256" key="1">
    <source>
        <dbReference type="ARBA" id="ARBA00002324"/>
    </source>
</evidence>
<evidence type="ECO:0000256" key="6">
    <source>
        <dbReference type="ARBA" id="ARBA00022695"/>
    </source>
</evidence>
<evidence type="ECO:0000256" key="5">
    <source>
        <dbReference type="ARBA" id="ARBA00022679"/>
    </source>
</evidence>
<sequence length="233" mass="26530">MNTPSHEQIGILGGSFDPVHNGHLGLAREARATFSLDRVLFIPAAIPPHKRDRDITPTHHRLEMLRRALENENGFEISEIEIERGGVSYTRDTLEELQSRWPNAQISLIMGADTFRDFSTWKQYDRVLKASHILVASRPGHTLDEAAEDMKTLISDLPFSYRPEDSDHTRRTFFCRQTGRRIALFPIPPEAVSSTEIRDALRRGDAVKKMLPPAVSGYIMTHRLYQAHPHPMS</sequence>
<protein>
    <recommendedName>
        <fullName evidence="11">Probable nicotinate-nucleotide adenylyltransferase</fullName>
        <ecNumber evidence="11">2.7.7.18</ecNumber>
    </recommendedName>
    <alternativeName>
        <fullName evidence="11">Deamido-NAD(+) diphosphorylase</fullName>
    </alternativeName>
    <alternativeName>
        <fullName evidence="11">Deamido-NAD(+) pyrophosphorylase</fullName>
    </alternativeName>
    <alternativeName>
        <fullName evidence="11">Nicotinate mononucleotide adenylyltransferase</fullName>
        <shortName evidence="11">NaMN adenylyltransferase</shortName>
    </alternativeName>
</protein>
<comment type="catalytic activity">
    <reaction evidence="10 11">
        <text>nicotinate beta-D-ribonucleotide + ATP + H(+) = deamido-NAD(+) + diphosphate</text>
        <dbReference type="Rhea" id="RHEA:22860"/>
        <dbReference type="ChEBI" id="CHEBI:15378"/>
        <dbReference type="ChEBI" id="CHEBI:30616"/>
        <dbReference type="ChEBI" id="CHEBI:33019"/>
        <dbReference type="ChEBI" id="CHEBI:57502"/>
        <dbReference type="ChEBI" id="CHEBI:58437"/>
        <dbReference type="EC" id="2.7.7.18"/>
    </reaction>
</comment>
<dbReference type="Proteomes" id="UP000011704">
    <property type="component" value="Unassembled WGS sequence"/>
</dbReference>
<feature type="domain" description="Cytidyltransferase-like" evidence="12">
    <location>
        <begin position="11"/>
        <end position="199"/>
    </location>
</feature>
<dbReference type="PANTHER" id="PTHR39321:SF3">
    <property type="entry name" value="PHOSPHOPANTETHEINE ADENYLYLTRANSFERASE"/>
    <property type="match status" value="1"/>
</dbReference>
<evidence type="ECO:0000256" key="9">
    <source>
        <dbReference type="ARBA" id="ARBA00023027"/>
    </source>
</evidence>
<dbReference type="CDD" id="cd02165">
    <property type="entry name" value="NMNAT"/>
    <property type="match status" value="1"/>
</dbReference>
<keyword evidence="14" id="KW-1185">Reference proteome</keyword>
<evidence type="ECO:0000259" key="12">
    <source>
        <dbReference type="Pfam" id="PF01467"/>
    </source>
</evidence>
<keyword evidence="9 11" id="KW-0520">NAD</keyword>
<dbReference type="HOGENOM" id="CLU_069765_0_1_0"/>
<dbReference type="GO" id="GO:0005524">
    <property type="term" value="F:ATP binding"/>
    <property type="evidence" value="ECO:0007669"/>
    <property type="project" value="UniProtKB-KW"/>
</dbReference>